<keyword evidence="2" id="KW-0575">Peroxidase</keyword>
<dbReference type="GeneID" id="41994121"/>
<name>A0A366S039_9HYPO</name>
<dbReference type="Proteomes" id="UP000253153">
    <property type="component" value="Unassembled WGS sequence"/>
</dbReference>
<protein>
    <recommendedName>
        <fullName evidence="8">Heme haloperoxidase family profile domain-containing protein</fullName>
    </recommendedName>
</protein>
<dbReference type="PANTHER" id="PTHR33577">
    <property type="entry name" value="STERIGMATOCYSTIN BIOSYNTHESIS PEROXIDASE STCC-RELATED"/>
    <property type="match status" value="1"/>
</dbReference>
<dbReference type="InterPro" id="IPR000028">
    <property type="entry name" value="Chloroperoxidase"/>
</dbReference>
<proteinExistence type="inferred from homology"/>
<evidence type="ECO:0000256" key="1">
    <source>
        <dbReference type="ARBA" id="ARBA00001970"/>
    </source>
</evidence>
<dbReference type="EMBL" id="QKXC01000095">
    <property type="protein sequence ID" value="RBR21965.1"/>
    <property type="molecule type" value="Genomic_DNA"/>
</dbReference>
<dbReference type="GO" id="GO:0004601">
    <property type="term" value="F:peroxidase activity"/>
    <property type="evidence" value="ECO:0007669"/>
    <property type="project" value="UniProtKB-KW"/>
</dbReference>
<evidence type="ECO:0000256" key="2">
    <source>
        <dbReference type="ARBA" id="ARBA00022559"/>
    </source>
</evidence>
<comment type="cofactor">
    <cofactor evidence="1">
        <name>heme b</name>
        <dbReference type="ChEBI" id="CHEBI:60344"/>
    </cofactor>
</comment>
<evidence type="ECO:0000256" key="7">
    <source>
        <dbReference type="ARBA" id="ARBA00025795"/>
    </source>
</evidence>
<accession>A0A366S039</accession>
<evidence type="ECO:0000256" key="6">
    <source>
        <dbReference type="ARBA" id="ARBA00023004"/>
    </source>
</evidence>
<keyword evidence="4" id="KW-0479">Metal-binding</keyword>
<dbReference type="PANTHER" id="PTHR33577:SF16">
    <property type="entry name" value="HEME HALOPEROXIDASE FAMILY PROFILE DOMAIN-CONTAINING PROTEIN"/>
    <property type="match status" value="1"/>
</dbReference>
<comment type="caution">
    <text evidence="9">The sequence shown here is derived from an EMBL/GenBank/DDBJ whole genome shotgun (WGS) entry which is preliminary data.</text>
</comment>
<dbReference type="RefSeq" id="XP_031017112.1">
    <property type="nucleotide sequence ID" value="XM_031158825.1"/>
</dbReference>
<dbReference type="Gene3D" id="1.10.489.10">
    <property type="entry name" value="Chloroperoxidase-like"/>
    <property type="match status" value="1"/>
</dbReference>
<keyword evidence="10" id="KW-1185">Reference proteome</keyword>
<keyword evidence="5" id="KW-0560">Oxidoreductase</keyword>
<dbReference type="OrthoDB" id="407298at2759"/>
<evidence type="ECO:0000259" key="8">
    <source>
        <dbReference type="PROSITE" id="PS51405"/>
    </source>
</evidence>
<feature type="domain" description="Heme haloperoxidase family profile" evidence="8">
    <location>
        <begin position="65"/>
        <end position="319"/>
    </location>
</feature>
<evidence type="ECO:0000313" key="10">
    <source>
        <dbReference type="Proteomes" id="UP000253153"/>
    </source>
</evidence>
<keyword evidence="3" id="KW-0349">Heme</keyword>
<reference evidence="9 10" key="1">
    <citation type="submission" date="2018-06" db="EMBL/GenBank/DDBJ databases">
        <title>Fusarium incarnatum-equiseti species complex species 28.</title>
        <authorList>
            <person name="Gardiner D.M."/>
        </authorList>
    </citation>
    <scope>NUCLEOTIDE SEQUENCE [LARGE SCALE GENOMIC DNA]</scope>
    <source>
        <strain evidence="9 10">FIESC_28</strain>
    </source>
</reference>
<evidence type="ECO:0000256" key="5">
    <source>
        <dbReference type="ARBA" id="ARBA00023002"/>
    </source>
</evidence>
<evidence type="ECO:0000256" key="3">
    <source>
        <dbReference type="ARBA" id="ARBA00022617"/>
    </source>
</evidence>
<comment type="similarity">
    <text evidence="7">Belongs to the chloroperoxidase family.</text>
</comment>
<dbReference type="SUPFAM" id="SSF47571">
    <property type="entry name" value="Cloroperoxidase"/>
    <property type="match status" value="1"/>
</dbReference>
<dbReference type="GO" id="GO:0046872">
    <property type="term" value="F:metal ion binding"/>
    <property type="evidence" value="ECO:0007669"/>
    <property type="project" value="UniProtKB-KW"/>
</dbReference>
<gene>
    <name evidence="9" type="ORF">FIESC28_04678</name>
</gene>
<sequence>MKWYQVLPVVACIADEAYAFPSYLQGAVDHVTAARLSSVVDEAVRSTHEKRLVLDTVNQPIDVTGKHEFQPPNFDKGDQRGSCPGLNALANHGYIQRSGVTSLVEIVGATNEVFGMGIDIATVLGTLSTVYVGNPLSLKPGFSIGGAPKGSNNILGNLAGLLGKPRGLDASHNVIEGDGSNTRNDLYVTGDPSTMNLDLFQSFYDMASDEGTYDFDTFTERAKNRFHESIATNPQFYYGPLTGMVIRNAAYFFTSRMMSNHTKGSNEDIMDRETLKTFFAVKEEGGKLTYKRGWERIPNNWYRRSVDYGFASAIADVVKLITAYPELSSIGGNAGEVNTYASVDISNITGGVMNIPDLLKGNNLLCFAFEAVKTASPNALSSLFAIVATPLKLVTDTLDTALLDLVSCPTFKELTVGGTSFTKGLQKKFPGAKTHGL</sequence>
<evidence type="ECO:0000256" key="4">
    <source>
        <dbReference type="ARBA" id="ARBA00022723"/>
    </source>
</evidence>
<dbReference type="PROSITE" id="PS51405">
    <property type="entry name" value="HEME_HALOPEROXIDASE"/>
    <property type="match status" value="1"/>
</dbReference>
<organism evidence="9 10">
    <name type="scientific">Fusarium coffeatum</name>
    <dbReference type="NCBI Taxonomy" id="231269"/>
    <lineage>
        <taxon>Eukaryota</taxon>
        <taxon>Fungi</taxon>
        <taxon>Dikarya</taxon>
        <taxon>Ascomycota</taxon>
        <taxon>Pezizomycotina</taxon>
        <taxon>Sordariomycetes</taxon>
        <taxon>Hypocreomycetidae</taxon>
        <taxon>Hypocreales</taxon>
        <taxon>Nectriaceae</taxon>
        <taxon>Fusarium</taxon>
        <taxon>Fusarium incarnatum-equiseti species complex</taxon>
    </lineage>
</organism>
<dbReference type="Pfam" id="PF01328">
    <property type="entry name" value="Peroxidase_2"/>
    <property type="match status" value="1"/>
</dbReference>
<dbReference type="InterPro" id="IPR036851">
    <property type="entry name" value="Chloroperoxidase-like_sf"/>
</dbReference>
<evidence type="ECO:0000313" key="9">
    <source>
        <dbReference type="EMBL" id="RBR21965.1"/>
    </source>
</evidence>
<keyword evidence="6" id="KW-0408">Iron</keyword>
<dbReference type="AlphaFoldDB" id="A0A366S039"/>